<dbReference type="SFLD" id="SFLDS00019">
    <property type="entry name" value="Glutathione_Transferase_(cytos"/>
    <property type="match status" value="1"/>
</dbReference>
<evidence type="ECO:0000259" key="2">
    <source>
        <dbReference type="PROSITE" id="PS50222"/>
    </source>
</evidence>
<dbReference type="InterPro" id="IPR011992">
    <property type="entry name" value="EF-hand-dom_pair"/>
</dbReference>
<dbReference type="PROSITE" id="PS50405">
    <property type="entry name" value="GST_CTER"/>
    <property type="match status" value="1"/>
</dbReference>
<dbReference type="SUPFAM" id="SSF52833">
    <property type="entry name" value="Thioredoxin-like"/>
    <property type="match status" value="1"/>
</dbReference>
<dbReference type="SUPFAM" id="SSF47616">
    <property type="entry name" value="GST C-terminal domain-like"/>
    <property type="match status" value="1"/>
</dbReference>
<feature type="domain" description="EF-hand" evidence="2">
    <location>
        <begin position="31"/>
        <end position="66"/>
    </location>
</feature>
<evidence type="ECO:0000313" key="5">
    <source>
        <dbReference type="EMBL" id="GFH49397.1"/>
    </source>
</evidence>
<dbReference type="Gene3D" id="3.40.30.10">
    <property type="entry name" value="Glutaredoxin"/>
    <property type="match status" value="1"/>
</dbReference>
<evidence type="ECO:0000313" key="6">
    <source>
        <dbReference type="Proteomes" id="UP001054902"/>
    </source>
</evidence>
<organism evidence="5 6">
    <name type="scientific">Chaetoceros tenuissimus</name>
    <dbReference type="NCBI Taxonomy" id="426638"/>
    <lineage>
        <taxon>Eukaryota</taxon>
        <taxon>Sar</taxon>
        <taxon>Stramenopiles</taxon>
        <taxon>Ochrophyta</taxon>
        <taxon>Bacillariophyta</taxon>
        <taxon>Coscinodiscophyceae</taxon>
        <taxon>Chaetocerotophycidae</taxon>
        <taxon>Chaetocerotales</taxon>
        <taxon>Chaetocerotaceae</taxon>
        <taxon>Chaetoceros</taxon>
    </lineage>
</organism>
<dbReference type="PANTHER" id="PTHR43968">
    <property type="match status" value="1"/>
</dbReference>
<dbReference type="InterPro" id="IPR004046">
    <property type="entry name" value="GST_C"/>
</dbReference>
<dbReference type="SFLD" id="SFLDG00358">
    <property type="entry name" value="Main_(cytGST)"/>
    <property type="match status" value="1"/>
</dbReference>
<dbReference type="SUPFAM" id="SSF47473">
    <property type="entry name" value="EF-hand"/>
    <property type="match status" value="1"/>
</dbReference>
<dbReference type="SMART" id="SM00054">
    <property type="entry name" value="EFh"/>
    <property type="match status" value="5"/>
</dbReference>
<feature type="domain" description="EF-hand" evidence="2">
    <location>
        <begin position="96"/>
        <end position="131"/>
    </location>
</feature>
<dbReference type="PROSITE" id="PS51354">
    <property type="entry name" value="GLUTAREDOXIN_2"/>
    <property type="match status" value="1"/>
</dbReference>
<dbReference type="InterPro" id="IPR050983">
    <property type="entry name" value="GST_Omega/HSP26"/>
</dbReference>
<dbReference type="InterPro" id="IPR036249">
    <property type="entry name" value="Thioredoxin-like_sf"/>
</dbReference>
<dbReference type="Gene3D" id="1.20.1050.10">
    <property type="match status" value="1"/>
</dbReference>
<feature type="domain" description="GST N-terminal" evidence="3">
    <location>
        <begin position="311"/>
        <end position="402"/>
    </location>
</feature>
<dbReference type="PROSITE" id="PS50404">
    <property type="entry name" value="GST_NTER"/>
    <property type="match status" value="1"/>
</dbReference>
<dbReference type="Gene3D" id="1.10.238.10">
    <property type="entry name" value="EF-hand"/>
    <property type="match status" value="2"/>
</dbReference>
<keyword evidence="6" id="KW-1185">Reference proteome</keyword>
<dbReference type="Pfam" id="PF13409">
    <property type="entry name" value="GST_N_2"/>
    <property type="match status" value="1"/>
</dbReference>
<dbReference type="GO" id="GO:0005737">
    <property type="term" value="C:cytoplasm"/>
    <property type="evidence" value="ECO:0007669"/>
    <property type="project" value="TreeGrafter"/>
</dbReference>
<dbReference type="InterPro" id="IPR002048">
    <property type="entry name" value="EF_hand_dom"/>
</dbReference>
<dbReference type="PROSITE" id="PS00018">
    <property type="entry name" value="EF_HAND_1"/>
    <property type="match status" value="3"/>
</dbReference>
<dbReference type="GO" id="GO:0005509">
    <property type="term" value="F:calcium ion binding"/>
    <property type="evidence" value="ECO:0007669"/>
    <property type="project" value="InterPro"/>
</dbReference>
<dbReference type="InterPro" id="IPR004045">
    <property type="entry name" value="Glutathione_S-Trfase_N"/>
</dbReference>
<dbReference type="Proteomes" id="UP001054902">
    <property type="component" value="Unassembled WGS sequence"/>
</dbReference>
<dbReference type="PANTHER" id="PTHR43968:SF6">
    <property type="entry name" value="GLUTATHIONE S-TRANSFERASE OMEGA"/>
    <property type="match status" value="1"/>
</dbReference>
<dbReference type="PROSITE" id="PS50222">
    <property type="entry name" value="EF_HAND_2"/>
    <property type="match status" value="3"/>
</dbReference>
<comment type="caution">
    <text evidence="5">The sequence shown here is derived from an EMBL/GenBank/DDBJ whole genome shotgun (WGS) entry which is preliminary data.</text>
</comment>
<dbReference type="Pfam" id="PF13202">
    <property type="entry name" value="EF-hand_5"/>
    <property type="match status" value="4"/>
</dbReference>
<evidence type="ECO:0000259" key="3">
    <source>
        <dbReference type="PROSITE" id="PS50404"/>
    </source>
</evidence>
<evidence type="ECO:0000256" key="1">
    <source>
        <dbReference type="ARBA" id="ARBA00022837"/>
    </source>
</evidence>
<dbReference type="InterPro" id="IPR010987">
    <property type="entry name" value="Glutathione-S-Trfase_C-like"/>
</dbReference>
<dbReference type="InterPro" id="IPR036282">
    <property type="entry name" value="Glutathione-S-Trfase_C_sf"/>
</dbReference>
<dbReference type="CDD" id="cd00570">
    <property type="entry name" value="GST_N_family"/>
    <property type="match status" value="1"/>
</dbReference>
<dbReference type="InterPro" id="IPR018247">
    <property type="entry name" value="EF_Hand_1_Ca_BS"/>
</dbReference>
<dbReference type="Pfam" id="PF00043">
    <property type="entry name" value="GST_C"/>
    <property type="match status" value="1"/>
</dbReference>
<gene>
    <name evidence="5" type="ORF">CTEN210_05873</name>
</gene>
<proteinExistence type="predicted"/>
<keyword evidence="1" id="KW-0106">Calcium</keyword>
<dbReference type="InterPro" id="IPR040079">
    <property type="entry name" value="Glutathione_S-Trfase"/>
</dbReference>
<dbReference type="AlphaFoldDB" id="A0AAD3H3M5"/>
<accession>A0AAD3H3M5</accession>
<reference evidence="5 6" key="1">
    <citation type="journal article" date="2021" name="Sci. Rep.">
        <title>The genome of the diatom Chaetoceros tenuissimus carries an ancient integrated fragment of an extant virus.</title>
        <authorList>
            <person name="Hongo Y."/>
            <person name="Kimura K."/>
            <person name="Takaki Y."/>
            <person name="Yoshida Y."/>
            <person name="Baba S."/>
            <person name="Kobayashi G."/>
            <person name="Nagasaki K."/>
            <person name="Hano T."/>
            <person name="Tomaru Y."/>
        </authorList>
    </citation>
    <scope>NUCLEOTIDE SEQUENCE [LARGE SCALE GENOMIC DNA]</scope>
    <source>
        <strain evidence="5 6">NIES-3715</strain>
    </source>
</reference>
<dbReference type="CDD" id="cd00299">
    <property type="entry name" value="GST_C_family"/>
    <property type="match status" value="1"/>
</dbReference>
<dbReference type="EMBL" id="BLLK01000038">
    <property type="protein sequence ID" value="GFH49397.1"/>
    <property type="molecule type" value="Genomic_DNA"/>
</dbReference>
<feature type="domain" description="GST C-terminal" evidence="4">
    <location>
        <begin position="412"/>
        <end position="540"/>
    </location>
</feature>
<evidence type="ECO:0000259" key="4">
    <source>
        <dbReference type="PROSITE" id="PS50405"/>
    </source>
</evidence>
<feature type="domain" description="EF-hand" evidence="2">
    <location>
        <begin position="213"/>
        <end position="248"/>
    </location>
</feature>
<name>A0AAD3H3M5_9STRA</name>
<sequence>MSDPVFDAVDMNGDGMLSWKEFYAFIQPLGVSEVDARHAFEMIDENKDGKLSRKELAKANAHYYFDATPSKYMHFYGVLDLDDIIQAKRTMSKEAFIRAKLKRVFAMKDQNGNGKVELDDILIWGRKAAQISNIDFTPELEAKWTKVYDSYFPHGVGQDIEKWMDNVVSFSKLPNAVDITQDMSDPVFDAVDVNGDGMLSWKEFYAFIQPLGVSEVDARHAFEMIDENKDGKLSRKELAKANAHYYFDATPSKYMHFYGVLDLDDLTEKQFDPSDLCLSPPKPVLMLMRALNRFLPSFLQKKTSAILLPNDPIELYTVPFNTCPYSARAMIALIELDIPFHKIEVPFKLPDKSGKSYPPAWYYDLNPRGKTPTLRLPAHDNKIVYESSIVTHFLCDYSSTMENKDAHLLPTDPFDKSKMALLNDHADNTLIPSIFTYLMGKEKDNNSLRDKMEEGFSIFEKALEESGGPYLLGDQFTLADVHLVPFMYRMDVALKHFKNYEVNKEKFPKLLDWYETCRKRNSVYRAEFTSGAIIENFRHFIEIDYDFGGLVDKSSE</sequence>
<protein>
    <submittedName>
        <fullName evidence="5">Glutathione S-transferase</fullName>
    </submittedName>
</protein>